<sequence>MDVIYNHQGSLADDRGLWQQYAPIIRHEALRLQVRLPASVELEDLIQAGMIGLLAAIDSFDAAQGASFTTYARSRIRWGMLDELRERDWVPRSVRRNAREIAAAIQRLEQRLGASASEQQIADELGVSLTAYQTMLHETNCSQLFSLDELMAQEAQGTGPALPADTGQDPFKLLMAGGLRKRVKDEIGRLPEREQLLLNLYYQQELNLKEIGEVLGVGESRVSQLHSLAIKRLRARLQENA</sequence>
<accession>A0ABS5YCC3</accession>
<dbReference type="NCBIfam" id="TIGR02937">
    <property type="entry name" value="sigma70-ECF"/>
    <property type="match status" value="1"/>
</dbReference>
<evidence type="ECO:0000256" key="4">
    <source>
        <dbReference type="ARBA" id="ARBA00023125"/>
    </source>
</evidence>
<evidence type="ECO:0000313" key="9">
    <source>
        <dbReference type="EMBL" id="MBT9432668.1"/>
    </source>
</evidence>
<dbReference type="CDD" id="cd06171">
    <property type="entry name" value="Sigma70_r4"/>
    <property type="match status" value="1"/>
</dbReference>
<dbReference type="Pfam" id="PF04545">
    <property type="entry name" value="Sigma70_r4"/>
    <property type="match status" value="1"/>
</dbReference>
<feature type="region of interest" description="Sigma-70 factor domain-4" evidence="6">
    <location>
        <begin position="186"/>
        <end position="234"/>
    </location>
</feature>
<protein>
    <recommendedName>
        <fullName evidence="6">RNA polymerase sigma factor FliA</fullName>
    </recommendedName>
    <alternativeName>
        <fullName evidence="6">RNA polymerase sigma factor for flagellar operon</fullName>
    </alternativeName>
    <alternativeName>
        <fullName evidence="6">Sigma F</fullName>
    </alternativeName>
    <alternativeName>
        <fullName evidence="6">Sigma-28</fullName>
    </alternativeName>
</protein>
<dbReference type="NCBIfam" id="NF005413">
    <property type="entry name" value="PRK06986.1"/>
    <property type="match status" value="1"/>
</dbReference>
<comment type="subcellular location">
    <subcellularLocation>
        <location evidence="6">Cytoplasm</location>
    </subcellularLocation>
</comment>
<evidence type="ECO:0000313" key="10">
    <source>
        <dbReference type="Proteomes" id="UP000811282"/>
    </source>
</evidence>
<evidence type="ECO:0000256" key="2">
    <source>
        <dbReference type="ARBA" id="ARBA00023015"/>
    </source>
</evidence>
<proteinExistence type="inferred from homology"/>
<evidence type="ECO:0000256" key="3">
    <source>
        <dbReference type="ARBA" id="ARBA00023082"/>
    </source>
</evidence>
<reference evidence="9 10" key="1">
    <citation type="journal article" date="2021" name="Genome Biol. Evol.">
        <title>The evolution of interdependence in a four-way mealybug symbiosis.</title>
        <authorList>
            <person name="Garber A.I."/>
            <person name="Kupper M."/>
            <person name="Laetsch D.R."/>
            <person name="Weldon S.R."/>
            <person name="Ladinsky M.S."/>
            <person name="Bjorkman P.J."/>
            <person name="McCutcheon J.P."/>
        </authorList>
    </citation>
    <scope>NUCLEOTIDE SEQUENCE [LARGE SCALE GENOMIC DNA]</scope>
    <source>
        <strain evidence="9">SOD</strain>
    </source>
</reference>
<keyword evidence="3 6" id="KW-0731">Sigma factor</keyword>
<dbReference type="InterPro" id="IPR013325">
    <property type="entry name" value="RNA_pol_sigma_r2"/>
</dbReference>
<dbReference type="InterPro" id="IPR014284">
    <property type="entry name" value="RNA_pol_sigma-70_dom"/>
</dbReference>
<name>A0ABS5YCC3_9GAMM</name>
<feature type="region of interest" description="Sigma-70 factor domain-2" evidence="6">
    <location>
        <begin position="17"/>
        <end position="89"/>
    </location>
</feature>
<dbReference type="InterPro" id="IPR012845">
    <property type="entry name" value="RNA_pol_sigma_FliA_WhiG"/>
</dbReference>
<dbReference type="Proteomes" id="UP000811282">
    <property type="component" value="Unassembled WGS sequence"/>
</dbReference>
<dbReference type="SUPFAM" id="SSF88946">
    <property type="entry name" value="Sigma2 domain of RNA polymerase sigma factors"/>
    <property type="match status" value="1"/>
</dbReference>
<dbReference type="InterPro" id="IPR007624">
    <property type="entry name" value="RNA_pol_sigma70_r3"/>
</dbReference>
<dbReference type="Pfam" id="PF04542">
    <property type="entry name" value="Sigma70_r2"/>
    <property type="match status" value="1"/>
</dbReference>
<gene>
    <name evidence="6" type="primary">fliA</name>
    <name evidence="9" type="ORF">JZM24_12020</name>
</gene>
<dbReference type="InterPro" id="IPR007627">
    <property type="entry name" value="RNA_pol_sigma70_r2"/>
</dbReference>
<dbReference type="Gene3D" id="1.10.1740.10">
    <property type="match status" value="1"/>
</dbReference>
<dbReference type="PANTHER" id="PTHR30385">
    <property type="entry name" value="SIGMA FACTOR F FLAGELLAR"/>
    <property type="match status" value="1"/>
</dbReference>
<evidence type="ECO:0000256" key="1">
    <source>
        <dbReference type="ARBA" id="ARBA00022490"/>
    </source>
</evidence>
<keyword evidence="4 6" id="KW-0238">DNA-binding</keyword>
<feature type="short sequence motif" description="Interaction with polymerase core subunit RpoC" evidence="6">
    <location>
        <begin position="44"/>
        <end position="47"/>
    </location>
</feature>
<comment type="caution">
    <text evidence="9">The sequence shown here is derived from an EMBL/GenBank/DDBJ whole genome shotgun (WGS) entry which is preliminary data.</text>
</comment>
<dbReference type="InterPro" id="IPR028617">
    <property type="entry name" value="Sigma70_FliA"/>
</dbReference>
<evidence type="ECO:0000256" key="6">
    <source>
        <dbReference type="HAMAP-Rule" id="MF_00962"/>
    </source>
</evidence>
<organism evidence="9 10">
    <name type="scientific">Candidatus Sodalis endolongispinus</name>
    <dbReference type="NCBI Taxonomy" id="2812662"/>
    <lineage>
        <taxon>Bacteria</taxon>
        <taxon>Pseudomonadati</taxon>
        <taxon>Pseudomonadota</taxon>
        <taxon>Gammaproteobacteria</taxon>
        <taxon>Enterobacterales</taxon>
        <taxon>Bruguierivoracaceae</taxon>
        <taxon>Sodalis</taxon>
    </lineage>
</organism>
<keyword evidence="10" id="KW-1185">Reference proteome</keyword>
<dbReference type="EMBL" id="JAFJYC010000001">
    <property type="protein sequence ID" value="MBT9432668.1"/>
    <property type="molecule type" value="Genomic_DNA"/>
</dbReference>
<dbReference type="Pfam" id="PF04539">
    <property type="entry name" value="Sigma70_r3"/>
    <property type="match status" value="1"/>
</dbReference>
<evidence type="ECO:0000259" key="8">
    <source>
        <dbReference type="PROSITE" id="PS00716"/>
    </source>
</evidence>
<keyword evidence="1 6" id="KW-0963">Cytoplasm</keyword>
<evidence type="ECO:0000259" key="7">
    <source>
        <dbReference type="PROSITE" id="PS00715"/>
    </source>
</evidence>
<dbReference type="HAMAP" id="MF_00962">
    <property type="entry name" value="Sigma70_FliA"/>
    <property type="match status" value="1"/>
</dbReference>
<dbReference type="RefSeq" id="WP_215670150.1">
    <property type="nucleotide sequence ID" value="NZ_JAFJYC010000001.1"/>
</dbReference>
<feature type="domain" description="RNA polymerase sigma-70" evidence="7">
    <location>
        <begin position="44"/>
        <end position="57"/>
    </location>
</feature>
<dbReference type="PROSITE" id="PS00715">
    <property type="entry name" value="SIGMA70_1"/>
    <property type="match status" value="1"/>
</dbReference>
<dbReference type="InterPro" id="IPR000943">
    <property type="entry name" value="RNA_pol_sigma70"/>
</dbReference>
<feature type="region of interest" description="Sigma-70 factor domain-3" evidence="6">
    <location>
        <begin position="97"/>
        <end position="167"/>
    </location>
</feature>
<keyword evidence="2 6" id="KW-0805">Transcription regulation</keyword>
<dbReference type="NCBIfam" id="TIGR02479">
    <property type="entry name" value="FliA_WhiG"/>
    <property type="match status" value="1"/>
</dbReference>
<comment type="similarity">
    <text evidence="6">Belongs to the sigma-70 factor family. FliA subfamily.</text>
</comment>
<dbReference type="PRINTS" id="PR00046">
    <property type="entry name" value="SIGMA70FCT"/>
</dbReference>
<dbReference type="PROSITE" id="PS00716">
    <property type="entry name" value="SIGMA70_2"/>
    <property type="match status" value="1"/>
</dbReference>
<feature type="DNA-binding region" description="H-T-H motif" evidence="6">
    <location>
        <begin position="208"/>
        <end position="227"/>
    </location>
</feature>
<keyword evidence="5 6" id="KW-0804">Transcription</keyword>
<evidence type="ECO:0000256" key="5">
    <source>
        <dbReference type="ARBA" id="ARBA00023163"/>
    </source>
</evidence>
<dbReference type="Gene3D" id="1.20.140.160">
    <property type="match status" value="1"/>
</dbReference>
<dbReference type="SUPFAM" id="SSF88659">
    <property type="entry name" value="Sigma3 and sigma4 domains of RNA polymerase sigma factors"/>
    <property type="match status" value="2"/>
</dbReference>
<dbReference type="InterPro" id="IPR013324">
    <property type="entry name" value="RNA_pol_sigma_r3/r4-like"/>
</dbReference>
<comment type="function">
    <text evidence="6">Sigma factors are initiation factors that promote the attachment of RNA polymerase to specific initiation sites and are then released. This sigma factor controls the expression of flagella-related genes.</text>
</comment>
<dbReference type="InterPro" id="IPR007630">
    <property type="entry name" value="RNA_pol_sigma70_r4"/>
</dbReference>
<feature type="domain" description="RNA polymerase sigma-70" evidence="8">
    <location>
        <begin position="207"/>
        <end position="233"/>
    </location>
</feature>
<dbReference type="PANTHER" id="PTHR30385:SF7">
    <property type="entry name" value="RNA POLYMERASE SIGMA FACTOR FLIA"/>
    <property type="match status" value="1"/>
</dbReference>